<evidence type="ECO:0000313" key="2">
    <source>
        <dbReference type="Proteomes" id="UP000259610"/>
    </source>
</evidence>
<dbReference type="AlphaFoldDB" id="A0A3B9GVQ9"/>
<accession>A0A3B9GVQ9</accession>
<organism evidence="1 2">
    <name type="scientific">Hyphomonas adhaerens</name>
    <dbReference type="NCBI Taxonomy" id="81029"/>
    <lineage>
        <taxon>Bacteria</taxon>
        <taxon>Pseudomonadati</taxon>
        <taxon>Pseudomonadota</taxon>
        <taxon>Alphaproteobacteria</taxon>
        <taxon>Hyphomonadales</taxon>
        <taxon>Hyphomonadaceae</taxon>
        <taxon>Hyphomonas</taxon>
    </lineage>
</organism>
<dbReference type="Proteomes" id="UP000259610">
    <property type="component" value="Unassembled WGS sequence"/>
</dbReference>
<dbReference type="NCBIfam" id="TIGR01537">
    <property type="entry name" value="portal_HK97"/>
    <property type="match status" value="1"/>
</dbReference>
<protein>
    <submittedName>
        <fullName evidence="1">Phage portal protein</fullName>
    </submittedName>
</protein>
<name>A0A3B9GVQ9_9PROT</name>
<evidence type="ECO:0000313" key="1">
    <source>
        <dbReference type="EMBL" id="HAE26537.1"/>
    </source>
</evidence>
<sequence>MAKIGNPFASLLGWFTGGWQASAGTDVKADGALGTSKELDEYLRWGGSNISSTGRPVTAETALRLAAFHRGVNLLSGVLAGSRINVREAGTMNVVTDHPLNLLLNRRPNGWQSGYDLKRYLMQSVLLRGNGYAYIVRSRFAPFKILRLIPMAPDNTLCEQQNDLSLKYTYTRRDGGKMTLEQDQVLHIRGMSDDGVVGQSILQHAREVLGIGDAGQAHAGRFFRNGNFLDTVLEAENSLGDEGAENLRKSIDAYRGADPTTRTLVLEQGVKMKQLNLSARDVEFIEQRKLSIMEIAMFLGVPPALLGLWRGRRRWVAAVWSRFPSASAPTRWGTGSKPSKARSNATCWATICRLRPRWMTPA</sequence>
<gene>
    <name evidence="1" type="ORF">DCG58_05205</name>
</gene>
<dbReference type="EMBL" id="DMAN01000114">
    <property type="protein sequence ID" value="HAE26537.1"/>
    <property type="molecule type" value="Genomic_DNA"/>
</dbReference>
<comment type="caution">
    <text evidence="1">The sequence shown here is derived from an EMBL/GenBank/DDBJ whole genome shotgun (WGS) entry which is preliminary data.</text>
</comment>
<dbReference type="InterPro" id="IPR006427">
    <property type="entry name" value="Portal_HK97"/>
</dbReference>
<proteinExistence type="predicted"/>
<dbReference type="Pfam" id="PF04860">
    <property type="entry name" value="Phage_portal"/>
    <property type="match status" value="1"/>
</dbReference>
<reference evidence="1 2" key="1">
    <citation type="journal article" date="2018" name="Nat. Biotechnol.">
        <title>A standardized bacterial taxonomy based on genome phylogeny substantially revises the tree of life.</title>
        <authorList>
            <person name="Parks D.H."/>
            <person name="Chuvochina M."/>
            <person name="Waite D.W."/>
            <person name="Rinke C."/>
            <person name="Skarshewski A."/>
            <person name="Chaumeil P.A."/>
            <person name="Hugenholtz P."/>
        </authorList>
    </citation>
    <scope>NUCLEOTIDE SEQUENCE [LARGE SCALE GENOMIC DNA]</scope>
    <source>
        <strain evidence="1">UBA8733</strain>
    </source>
</reference>
<dbReference type="InterPro" id="IPR006944">
    <property type="entry name" value="Phage/GTA_portal"/>
</dbReference>